<dbReference type="Proteomes" id="UP000012081">
    <property type="component" value="Unassembled WGS sequence"/>
</dbReference>
<evidence type="ECO:0000256" key="1">
    <source>
        <dbReference type="SAM" id="Phobius"/>
    </source>
</evidence>
<feature type="transmembrane region" description="Helical" evidence="1">
    <location>
        <begin position="187"/>
        <end position="204"/>
    </location>
</feature>
<reference evidence="2 3" key="1">
    <citation type="submission" date="2013-03" db="EMBL/GenBank/DDBJ databases">
        <title>Assembly of a new bacterial strain Brevibacillus borstelensis AK1.</title>
        <authorList>
            <person name="Rajan I."/>
            <person name="PoliReddy D."/>
            <person name="Sugumar T."/>
            <person name="Rathinam K."/>
            <person name="Alqarawi S."/>
            <person name="Khalil A.B."/>
            <person name="Sivakumar N."/>
        </authorList>
    </citation>
    <scope>NUCLEOTIDE SEQUENCE [LARGE SCALE GENOMIC DNA]</scope>
    <source>
        <strain evidence="2 3">AK1</strain>
    </source>
</reference>
<accession>M8EHC3</accession>
<evidence type="ECO:0008006" key="4">
    <source>
        <dbReference type="Google" id="ProtNLM"/>
    </source>
</evidence>
<comment type="caution">
    <text evidence="2">The sequence shown here is derived from an EMBL/GenBank/DDBJ whole genome shotgun (WGS) entry which is preliminary data.</text>
</comment>
<evidence type="ECO:0000313" key="3">
    <source>
        <dbReference type="Proteomes" id="UP000012081"/>
    </source>
</evidence>
<dbReference type="OrthoDB" id="1683589at2"/>
<proteinExistence type="predicted"/>
<evidence type="ECO:0000313" key="2">
    <source>
        <dbReference type="EMBL" id="EMT54870.1"/>
    </source>
</evidence>
<dbReference type="Pfam" id="PF11167">
    <property type="entry name" value="DUF2953"/>
    <property type="match status" value="1"/>
</dbReference>
<dbReference type="EMBL" id="APBN01000001">
    <property type="protein sequence ID" value="EMT54870.1"/>
    <property type="molecule type" value="Genomic_DNA"/>
</dbReference>
<dbReference type="PATRIC" id="fig|1300222.3.peg.966"/>
<keyword evidence="1" id="KW-0472">Membrane</keyword>
<sequence>MLGWILIGLFVFIVLLVATPVRISLYYGRVSENDHLVVEVSAWFHLIRRKYELPVVMVKQTENGPELKAKVETVRQEEKTAETVRGVGKDQLQKWKQNYQVILERFHDFKPVLQQFAKQIRCERLEWHTVLGTGEAAETGALLGAVWGVKSILIALFSHAISLRSMPRLSVQPVWNQPVIRTQARCILHFFLGHVLVMGLRLLFRLKKGRVHKWETSPSGA</sequence>
<keyword evidence="1" id="KW-0812">Transmembrane</keyword>
<dbReference type="RefSeq" id="WP_003386711.1">
    <property type="nucleotide sequence ID" value="NZ_APBN01000001.1"/>
</dbReference>
<keyword evidence="1" id="KW-1133">Transmembrane helix</keyword>
<dbReference type="STRING" id="1300222.I532_04660"/>
<dbReference type="InterPro" id="IPR021338">
    <property type="entry name" value="DUF2953"/>
</dbReference>
<keyword evidence="3" id="KW-1185">Reference proteome</keyword>
<organism evidence="2 3">
    <name type="scientific">Brevibacillus borstelensis AK1</name>
    <dbReference type="NCBI Taxonomy" id="1300222"/>
    <lineage>
        <taxon>Bacteria</taxon>
        <taxon>Bacillati</taxon>
        <taxon>Bacillota</taxon>
        <taxon>Bacilli</taxon>
        <taxon>Bacillales</taxon>
        <taxon>Paenibacillaceae</taxon>
        <taxon>Brevibacillus</taxon>
    </lineage>
</organism>
<dbReference type="AlphaFoldDB" id="M8EHC3"/>
<name>M8EHC3_9BACL</name>
<gene>
    <name evidence="2" type="ORF">I532_04660</name>
</gene>
<protein>
    <recommendedName>
        <fullName evidence="4">DUF2953 domain-containing protein</fullName>
    </recommendedName>
</protein>